<reference evidence="2" key="1">
    <citation type="journal article" date="2023" name="Science">
        <title>Genome structures resolve the early diversification of teleost fishes.</title>
        <authorList>
            <person name="Parey E."/>
            <person name="Louis A."/>
            <person name="Montfort J."/>
            <person name="Bouchez O."/>
            <person name="Roques C."/>
            <person name="Iampietro C."/>
            <person name="Lluch J."/>
            <person name="Castinel A."/>
            <person name="Donnadieu C."/>
            <person name="Desvignes T."/>
            <person name="Floi Bucao C."/>
            <person name="Jouanno E."/>
            <person name="Wen M."/>
            <person name="Mejri S."/>
            <person name="Dirks R."/>
            <person name="Jansen H."/>
            <person name="Henkel C."/>
            <person name="Chen W.J."/>
            <person name="Zahm M."/>
            <person name="Cabau C."/>
            <person name="Klopp C."/>
            <person name="Thompson A.W."/>
            <person name="Robinson-Rechavi M."/>
            <person name="Braasch I."/>
            <person name="Lecointre G."/>
            <person name="Bobe J."/>
            <person name="Postlethwait J.H."/>
            <person name="Berthelot C."/>
            <person name="Roest Crollius H."/>
            <person name="Guiguen Y."/>
        </authorList>
    </citation>
    <scope>NUCLEOTIDE SEQUENCE</scope>
    <source>
        <strain evidence="2">WJC10195</strain>
    </source>
</reference>
<dbReference type="EMBL" id="JAINUF010000015">
    <property type="protein sequence ID" value="KAJ8341541.1"/>
    <property type="molecule type" value="Genomic_DNA"/>
</dbReference>
<evidence type="ECO:0000313" key="2">
    <source>
        <dbReference type="EMBL" id="KAJ8341541.1"/>
    </source>
</evidence>
<comment type="caution">
    <text evidence="2">The sequence shown here is derived from an EMBL/GenBank/DDBJ whole genome shotgun (WGS) entry which is preliminary data.</text>
</comment>
<dbReference type="Proteomes" id="UP001152622">
    <property type="component" value="Chromosome 15"/>
</dbReference>
<organism evidence="2 3">
    <name type="scientific">Synaphobranchus kaupii</name>
    <name type="common">Kaup's arrowtooth eel</name>
    <dbReference type="NCBI Taxonomy" id="118154"/>
    <lineage>
        <taxon>Eukaryota</taxon>
        <taxon>Metazoa</taxon>
        <taxon>Chordata</taxon>
        <taxon>Craniata</taxon>
        <taxon>Vertebrata</taxon>
        <taxon>Euteleostomi</taxon>
        <taxon>Actinopterygii</taxon>
        <taxon>Neopterygii</taxon>
        <taxon>Teleostei</taxon>
        <taxon>Anguilliformes</taxon>
        <taxon>Synaphobranchidae</taxon>
        <taxon>Synaphobranchus</taxon>
    </lineage>
</organism>
<evidence type="ECO:0000313" key="3">
    <source>
        <dbReference type="Proteomes" id="UP001152622"/>
    </source>
</evidence>
<dbReference type="AlphaFoldDB" id="A0A9Q1EML4"/>
<gene>
    <name evidence="2" type="ORF">SKAU_G00338320</name>
</gene>
<feature type="region of interest" description="Disordered" evidence="1">
    <location>
        <begin position="1"/>
        <end position="32"/>
    </location>
</feature>
<accession>A0A9Q1EML4</accession>
<evidence type="ECO:0000256" key="1">
    <source>
        <dbReference type="SAM" id="MobiDB-lite"/>
    </source>
</evidence>
<sequence length="73" mass="7808">MLPHCSNQGSPARHALTGERRVGPRQTEPQEVPVRRLTNNFIRNKNSGPLPSPTLLAGAAALGSRLCPARSVV</sequence>
<name>A0A9Q1EML4_SYNKA</name>
<proteinExistence type="predicted"/>
<feature type="compositionally biased region" description="Polar residues" evidence="1">
    <location>
        <begin position="1"/>
        <end position="10"/>
    </location>
</feature>
<protein>
    <submittedName>
        <fullName evidence="2">Uncharacterized protein</fullName>
    </submittedName>
</protein>
<keyword evidence="3" id="KW-1185">Reference proteome</keyword>